<organism evidence="2 3">
    <name type="scientific">Gloeobacter kilaueensis (strain ATCC BAA-2537 / CCAP 1431/1 / ULC 316 / JS1)</name>
    <dbReference type="NCBI Taxonomy" id="1183438"/>
    <lineage>
        <taxon>Bacteria</taxon>
        <taxon>Bacillati</taxon>
        <taxon>Cyanobacteriota</taxon>
        <taxon>Cyanophyceae</taxon>
        <taxon>Gloeobacterales</taxon>
        <taxon>Gloeobacteraceae</taxon>
        <taxon>Gloeobacter</taxon>
    </lineage>
</organism>
<dbReference type="STRING" id="1183438.GKIL_3134"/>
<gene>
    <name evidence="2" type="ORF">GKIL_3134</name>
</gene>
<proteinExistence type="predicted"/>
<evidence type="ECO:0000313" key="3">
    <source>
        <dbReference type="Proteomes" id="UP000017396"/>
    </source>
</evidence>
<dbReference type="SUPFAM" id="SSF52980">
    <property type="entry name" value="Restriction endonuclease-like"/>
    <property type="match status" value="1"/>
</dbReference>
<sequence>MVTTLSTDPTQRIALQPISWETFEHLLAELGDRSSTRLAYYRGVLEVMNPSSKHEQVNRLLERFVITLSEELGLEIYALGSTTWKLEPLAGVEPDSCFYIQNEAVIRAIVQQNREVDLNQDPPPDLIVEVDIASSSAPKFPLYAALQVPEIWLYRSGRLEIHQFDGTSYQPSLQSRAFAGLPIAQLPVFLQMADERGHNATIQQLRTWIHRQLSY</sequence>
<dbReference type="CDD" id="cd06260">
    <property type="entry name" value="DUF820-like"/>
    <property type="match status" value="1"/>
</dbReference>
<dbReference type="InterPro" id="IPR011335">
    <property type="entry name" value="Restrct_endonuc-II-like"/>
</dbReference>
<dbReference type="InterPro" id="IPR012296">
    <property type="entry name" value="Nuclease_put_TT1808"/>
</dbReference>
<keyword evidence="3" id="KW-1185">Reference proteome</keyword>
<dbReference type="OrthoDB" id="427876at2"/>
<dbReference type="RefSeq" id="WP_023174639.1">
    <property type="nucleotide sequence ID" value="NC_022600.1"/>
</dbReference>
<dbReference type="EMBL" id="CP003587">
    <property type="protein sequence ID" value="AGY59380.1"/>
    <property type="molecule type" value="Genomic_DNA"/>
</dbReference>
<dbReference type="eggNOG" id="COG4636">
    <property type="taxonomic scope" value="Bacteria"/>
</dbReference>
<dbReference type="AlphaFoldDB" id="U5QP09"/>
<dbReference type="HOGENOM" id="CLU_098557_0_0_3"/>
<accession>U5QP09</accession>
<dbReference type="KEGG" id="glj:GKIL_3134"/>
<protein>
    <recommendedName>
        <fullName evidence="1">Putative restriction endonuclease domain-containing protein</fullName>
    </recommendedName>
</protein>
<dbReference type="Proteomes" id="UP000017396">
    <property type="component" value="Chromosome"/>
</dbReference>
<dbReference type="Gene3D" id="3.90.1570.10">
    <property type="entry name" value="tt1808, chain A"/>
    <property type="match status" value="1"/>
</dbReference>
<evidence type="ECO:0000313" key="2">
    <source>
        <dbReference type="EMBL" id="AGY59380.1"/>
    </source>
</evidence>
<evidence type="ECO:0000259" key="1">
    <source>
        <dbReference type="Pfam" id="PF05685"/>
    </source>
</evidence>
<dbReference type="InterPro" id="IPR008538">
    <property type="entry name" value="Uma2"/>
</dbReference>
<dbReference type="PANTHER" id="PTHR47152:SF2">
    <property type="entry name" value="SLR2084 PROTEIN"/>
    <property type="match status" value="1"/>
</dbReference>
<feature type="domain" description="Putative restriction endonuclease" evidence="1">
    <location>
        <begin position="20"/>
        <end position="174"/>
    </location>
</feature>
<name>U5QP09_GLOK1</name>
<dbReference type="Pfam" id="PF05685">
    <property type="entry name" value="Uma2"/>
    <property type="match status" value="1"/>
</dbReference>
<dbReference type="PANTHER" id="PTHR47152">
    <property type="entry name" value="SLR2084 PROTEIN-RELATED"/>
    <property type="match status" value="1"/>
</dbReference>
<reference evidence="2 3" key="1">
    <citation type="journal article" date="2013" name="PLoS ONE">
        <title>Cultivation and Complete Genome Sequencing of Gloeobacter kilaueensis sp. nov., from a Lava Cave in Kilauea Caldera, Hawai'i.</title>
        <authorList>
            <person name="Saw J.H."/>
            <person name="Schatz M."/>
            <person name="Brown M.V."/>
            <person name="Kunkel D.D."/>
            <person name="Foster J.S."/>
            <person name="Shick H."/>
            <person name="Christensen S."/>
            <person name="Hou S."/>
            <person name="Wan X."/>
            <person name="Donachie S.P."/>
        </authorList>
    </citation>
    <scope>NUCLEOTIDE SEQUENCE [LARGE SCALE GENOMIC DNA]</scope>
    <source>
        <strain evidence="3">JS</strain>
    </source>
</reference>